<feature type="repeat" description="ANK" evidence="3">
    <location>
        <begin position="47"/>
        <end position="79"/>
    </location>
</feature>
<dbReference type="SMART" id="SM00248">
    <property type="entry name" value="ANK"/>
    <property type="match status" value="2"/>
</dbReference>
<keyword evidence="1" id="KW-0677">Repeat</keyword>
<dbReference type="PROSITE" id="PS50297">
    <property type="entry name" value="ANK_REP_REGION"/>
    <property type="match status" value="1"/>
</dbReference>
<dbReference type="Pfam" id="PF12796">
    <property type="entry name" value="Ank_2"/>
    <property type="match status" value="1"/>
</dbReference>
<evidence type="ECO:0000313" key="4">
    <source>
        <dbReference type="WBParaSite" id="GPUH_0002526001-mRNA-1"/>
    </source>
</evidence>
<reference evidence="4" key="1">
    <citation type="submission" date="2016-06" db="UniProtKB">
        <authorList>
            <consortium name="WormBaseParasite"/>
        </authorList>
    </citation>
    <scope>IDENTIFICATION</scope>
</reference>
<dbReference type="AlphaFoldDB" id="A0A183EW89"/>
<protein>
    <submittedName>
        <fullName evidence="4">ANK_REP_REGION domain-containing protein</fullName>
    </submittedName>
</protein>
<evidence type="ECO:0000256" key="3">
    <source>
        <dbReference type="PROSITE-ProRule" id="PRU00023"/>
    </source>
</evidence>
<evidence type="ECO:0000256" key="1">
    <source>
        <dbReference type="ARBA" id="ARBA00022737"/>
    </source>
</evidence>
<keyword evidence="2 3" id="KW-0040">ANK repeat</keyword>
<dbReference type="PANTHER" id="PTHR24173">
    <property type="entry name" value="ANKYRIN REPEAT CONTAINING"/>
    <property type="match status" value="1"/>
</dbReference>
<accession>A0A183EW89</accession>
<evidence type="ECO:0000256" key="2">
    <source>
        <dbReference type="ARBA" id="ARBA00023043"/>
    </source>
</evidence>
<sequence>LLENGVKETADSIGLTAFDWAAVEGHDSILHFLLQLNPEYSKATDIYGRTALHHASKQGYTKVVRVLLDSGADPSALDALNITPLMAAASCEIPDRALNVIGKVFFYFLVSWHFTRKCICKVLFKKKKEI</sequence>
<proteinExistence type="predicted"/>
<dbReference type="SUPFAM" id="SSF48403">
    <property type="entry name" value="Ankyrin repeat"/>
    <property type="match status" value="1"/>
</dbReference>
<dbReference type="PANTHER" id="PTHR24173:SF74">
    <property type="entry name" value="ANKYRIN REPEAT DOMAIN-CONTAINING PROTEIN 16"/>
    <property type="match status" value="1"/>
</dbReference>
<dbReference type="Gene3D" id="1.25.40.20">
    <property type="entry name" value="Ankyrin repeat-containing domain"/>
    <property type="match status" value="1"/>
</dbReference>
<name>A0A183EW89_9BILA</name>
<dbReference type="InterPro" id="IPR036770">
    <property type="entry name" value="Ankyrin_rpt-contain_sf"/>
</dbReference>
<dbReference type="PROSITE" id="PS50088">
    <property type="entry name" value="ANK_REPEAT"/>
    <property type="match status" value="1"/>
</dbReference>
<dbReference type="InterPro" id="IPR002110">
    <property type="entry name" value="Ankyrin_rpt"/>
</dbReference>
<dbReference type="WBParaSite" id="GPUH_0002526001-mRNA-1">
    <property type="protein sequence ID" value="GPUH_0002526001-mRNA-1"/>
    <property type="gene ID" value="GPUH_0002526001"/>
</dbReference>
<organism evidence="4">
    <name type="scientific">Gongylonema pulchrum</name>
    <dbReference type="NCBI Taxonomy" id="637853"/>
    <lineage>
        <taxon>Eukaryota</taxon>
        <taxon>Metazoa</taxon>
        <taxon>Ecdysozoa</taxon>
        <taxon>Nematoda</taxon>
        <taxon>Chromadorea</taxon>
        <taxon>Rhabditida</taxon>
        <taxon>Spirurina</taxon>
        <taxon>Spiruromorpha</taxon>
        <taxon>Spiruroidea</taxon>
        <taxon>Gongylonematidae</taxon>
        <taxon>Gongylonema</taxon>
    </lineage>
</organism>